<dbReference type="GO" id="GO:0005085">
    <property type="term" value="F:guanyl-nucleotide exchange factor activity"/>
    <property type="evidence" value="ECO:0007669"/>
    <property type="project" value="UniProtKB-KW"/>
</dbReference>
<keyword evidence="11" id="KW-0175">Coiled coil</keyword>
<dbReference type="InterPro" id="IPR000904">
    <property type="entry name" value="Sec7_dom"/>
</dbReference>
<dbReference type="Pfam" id="PF12783">
    <property type="entry name" value="Sec7-like_HUS"/>
    <property type="match status" value="1"/>
</dbReference>
<dbReference type="InterPro" id="IPR015403">
    <property type="entry name" value="Mon2/Sec7/BIG1-like_HDS"/>
</dbReference>
<keyword evidence="8" id="KW-0653">Protein transport</keyword>
<evidence type="ECO:0000256" key="11">
    <source>
        <dbReference type="SAM" id="Coils"/>
    </source>
</evidence>
<keyword evidence="7" id="KW-0344">Guanine-nucleotide releasing factor</keyword>
<evidence type="ECO:0000256" key="7">
    <source>
        <dbReference type="ARBA" id="ARBA00022658"/>
    </source>
</evidence>
<evidence type="ECO:0000256" key="10">
    <source>
        <dbReference type="ARBA" id="ARBA00023136"/>
    </source>
</evidence>
<dbReference type="InterPro" id="IPR023394">
    <property type="entry name" value="Sec7_C_sf"/>
</dbReference>
<evidence type="ECO:0000256" key="6">
    <source>
        <dbReference type="ARBA" id="ARBA00022553"/>
    </source>
</evidence>
<dbReference type="GO" id="GO:0015031">
    <property type="term" value="P:protein transport"/>
    <property type="evidence" value="ECO:0007669"/>
    <property type="project" value="UniProtKB-KW"/>
</dbReference>
<keyword evidence="4" id="KW-0813">Transport</keyword>
<dbReference type="Proteomes" id="UP000218231">
    <property type="component" value="Unassembled WGS sequence"/>
</dbReference>
<dbReference type="SUPFAM" id="SSF48371">
    <property type="entry name" value="ARM repeat"/>
    <property type="match status" value="2"/>
</dbReference>
<keyword evidence="9" id="KW-0333">Golgi apparatus</keyword>
<dbReference type="FunFam" id="1.10.1000.11:FF:000003">
    <property type="entry name" value="Brefeldin A-inhibited guanine nucleotide-exchange protein 1"/>
    <property type="match status" value="1"/>
</dbReference>
<evidence type="ECO:0000256" key="4">
    <source>
        <dbReference type="ARBA" id="ARBA00022448"/>
    </source>
</evidence>
<dbReference type="Gene3D" id="1.10.220.20">
    <property type="match status" value="1"/>
</dbReference>
<keyword evidence="5" id="KW-0963">Cytoplasm</keyword>
<comment type="caution">
    <text evidence="13">The sequence shown here is derived from an EMBL/GenBank/DDBJ whole genome shotgun (WGS) entry which is preliminary data.</text>
</comment>
<evidence type="ECO:0000256" key="2">
    <source>
        <dbReference type="ARBA" id="ARBA00004556"/>
    </source>
</evidence>
<dbReference type="InterPro" id="IPR035999">
    <property type="entry name" value="Sec7_dom_sf"/>
</dbReference>
<evidence type="ECO:0000256" key="8">
    <source>
        <dbReference type="ARBA" id="ARBA00022927"/>
    </source>
</evidence>
<keyword evidence="14" id="KW-1185">Reference proteome</keyword>
<dbReference type="PROSITE" id="PS50190">
    <property type="entry name" value="SEC7"/>
    <property type="match status" value="1"/>
</dbReference>
<dbReference type="InterPro" id="IPR032629">
    <property type="entry name" value="DCB_dom"/>
</dbReference>
<dbReference type="InterPro" id="IPR016024">
    <property type="entry name" value="ARM-type_fold"/>
</dbReference>
<accession>A0A2A2JEE9</accession>
<dbReference type="FunFam" id="1.10.220.20:FF:000002">
    <property type="entry name" value="Brefeldin A-inhibited guanine nucleotide-exchange protein 1"/>
    <property type="match status" value="1"/>
</dbReference>
<dbReference type="Pfam" id="PF09324">
    <property type="entry name" value="Sec7-like_HDS"/>
    <property type="match status" value="1"/>
</dbReference>
<dbReference type="EMBL" id="LIAE01010490">
    <property type="protein sequence ID" value="PAV59959.1"/>
    <property type="molecule type" value="Genomic_DNA"/>
</dbReference>
<dbReference type="GO" id="GO:0016020">
    <property type="term" value="C:membrane"/>
    <property type="evidence" value="ECO:0007669"/>
    <property type="project" value="UniProtKB-SubCell"/>
</dbReference>
<name>A0A2A2JEE9_9BILA</name>
<reference evidence="13 14" key="1">
    <citation type="journal article" date="2017" name="Curr. Biol.">
        <title>Genome architecture and evolution of a unichromosomal asexual nematode.</title>
        <authorList>
            <person name="Fradin H."/>
            <person name="Zegar C."/>
            <person name="Gutwein M."/>
            <person name="Lucas J."/>
            <person name="Kovtun M."/>
            <person name="Corcoran D."/>
            <person name="Baugh L.R."/>
            <person name="Kiontke K."/>
            <person name="Gunsalus K."/>
            <person name="Fitch D.H."/>
            <person name="Piano F."/>
        </authorList>
    </citation>
    <scope>NUCLEOTIDE SEQUENCE [LARGE SCALE GENOMIC DNA]</scope>
    <source>
        <strain evidence="13">PF1309</strain>
    </source>
</reference>
<dbReference type="PANTHER" id="PTHR10663">
    <property type="entry name" value="GUANYL-NUCLEOTIDE EXCHANGE FACTOR"/>
    <property type="match status" value="1"/>
</dbReference>
<organism evidence="13 14">
    <name type="scientific">Diploscapter pachys</name>
    <dbReference type="NCBI Taxonomy" id="2018661"/>
    <lineage>
        <taxon>Eukaryota</taxon>
        <taxon>Metazoa</taxon>
        <taxon>Ecdysozoa</taxon>
        <taxon>Nematoda</taxon>
        <taxon>Chromadorea</taxon>
        <taxon>Rhabditida</taxon>
        <taxon>Rhabditina</taxon>
        <taxon>Rhabditomorpha</taxon>
        <taxon>Rhabditoidea</taxon>
        <taxon>Rhabditidae</taxon>
        <taxon>Diploscapter</taxon>
    </lineage>
</organism>
<evidence type="ECO:0000256" key="3">
    <source>
        <dbReference type="ARBA" id="ARBA00004601"/>
    </source>
</evidence>
<dbReference type="FunFam" id="1.25.10.10:FF:000143">
    <property type="entry name" value="ADP-ribosylation factor guanine nucleotide-exchange factor 2 (brefeldin A-inhibited)"/>
    <property type="match status" value="1"/>
</dbReference>
<dbReference type="Gene3D" id="1.10.1000.11">
    <property type="entry name" value="Arf Nucleotide-binding Site Opener,domain 2"/>
    <property type="match status" value="1"/>
</dbReference>
<keyword evidence="10" id="KW-0472">Membrane</keyword>
<keyword evidence="6" id="KW-0597">Phosphoprotein</keyword>
<dbReference type="Pfam" id="PF16213">
    <property type="entry name" value="DCB"/>
    <property type="match status" value="1"/>
</dbReference>
<dbReference type="SMART" id="SM00222">
    <property type="entry name" value="Sec7"/>
    <property type="match status" value="1"/>
</dbReference>
<proteinExistence type="predicted"/>
<comment type="subcellular location">
    <subcellularLocation>
        <location evidence="2">Cytoplasm</location>
        <location evidence="2">Perinuclear region</location>
    </subcellularLocation>
    <subcellularLocation>
        <location evidence="3">Golgi apparatus</location>
        <location evidence="3">trans-Golgi network</location>
    </subcellularLocation>
    <subcellularLocation>
        <location evidence="1">Membrane</location>
    </subcellularLocation>
</comment>
<dbReference type="CDD" id="cd00171">
    <property type="entry name" value="Sec7"/>
    <property type="match status" value="1"/>
</dbReference>
<evidence type="ECO:0000256" key="5">
    <source>
        <dbReference type="ARBA" id="ARBA00022490"/>
    </source>
</evidence>
<dbReference type="GO" id="GO:0032012">
    <property type="term" value="P:regulation of ARF protein signal transduction"/>
    <property type="evidence" value="ECO:0007669"/>
    <property type="project" value="InterPro"/>
</dbReference>
<evidence type="ECO:0000313" key="13">
    <source>
        <dbReference type="EMBL" id="PAV59959.1"/>
    </source>
</evidence>
<evidence type="ECO:0000256" key="9">
    <source>
        <dbReference type="ARBA" id="ARBA00023034"/>
    </source>
</evidence>
<dbReference type="GO" id="GO:0005794">
    <property type="term" value="C:Golgi apparatus"/>
    <property type="evidence" value="ECO:0007669"/>
    <property type="project" value="UniProtKB-SubCell"/>
</dbReference>
<evidence type="ECO:0000256" key="1">
    <source>
        <dbReference type="ARBA" id="ARBA00004370"/>
    </source>
</evidence>
<evidence type="ECO:0000259" key="12">
    <source>
        <dbReference type="PROSITE" id="PS50190"/>
    </source>
</evidence>
<dbReference type="STRING" id="2018661.A0A2A2JEE9"/>
<gene>
    <name evidence="13" type="ORF">WR25_18037</name>
</gene>
<protein>
    <recommendedName>
        <fullName evidence="12">SEC7 domain-containing protein</fullName>
    </recommendedName>
</protein>
<feature type="domain" description="SEC7" evidence="12">
    <location>
        <begin position="544"/>
        <end position="733"/>
    </location>
</feature>
<dbReference type="GO" id="GO:0048471">
    <property type="term" value="C:perinuclear region of cytoplasm"/>
    <property type="evidence" value="ECO:0007669"/>
    <property type="project" value="UniProtKB-SubCell"/>
</dbReference>
<dbReference type="PANTHER" id="PTHR10663:SF375">
    <property type="entry name" value="LD29171P"/>
    <property type="match status" value="1"/>
</dbReference>
<evidence type="ECO:0000313" key="14">
    <source>
        <dbReference type="Proteomes" id="UP000218231"/>
    </source>
</evidence>
<dbReference type="Pfam" id="PF01369">
    <property type="entry name" value="Sec7"/>
    <property type="match status" value="1"/>
</dbReference>
<feature type="coiled-coil region" evidence="11">
    <location>
        <begin position="749"/>
        <end position="776"/>
    </location>
</feature>
<dbReference type="OrthoDB" id="18431at2759"/>
<sequence length="1411" mass="159630">MQIVCIEMAKLRKIALFPDLSIDFVDFFCLNDFPVLESDISSQEGFGNSHKSAIERILAERDIRSKANTELKVACQSALEELKGQEENGEPLRNGSVMPDNRNFVNADKYFLPFELACKSKTSKIVEISLDCLQKLIAYGHLTGRGVDPSNPDRRLADRIVEAICSPFIGQSTDEAVILQIIKAILAVVLSPACEVHDLSLLMAVRTCFTICLATKSPINLATAKASLTQIINTIFANMEKHGNEKDDNTVVREVVEYLVSSTISQELEDGDDKSRDCAASTMGAESVGGETTTATLAVNGYHQFPNVYQRDAYNVFRALVKLSEKDEGDMNDPKDPSLSSKILALDMLLLVLQNSSSTLQNAPPFISLIKRDLCVSLSRNAVSSNVQVFEKSLAIFVQLLDKFKHHLKMQIEVFFKEIIISMLESSTCSMHHKWILLNTIGIILGNPQSVVDLYVNYDCDLTSANIFANIVDVVSKTARTPINEQATLPQKDRERQMRLLGLRCLADLLQCLVDWWDVCEAMKAKKEAEEMQTEEVISPEFQKFEHLKQKKELMEHGILLFSRKPKQGLKYLQDHGFVGTEAIEIAEFLMREERLDKTVVGDFLGDPDDFNKQVMYAYVDDFDFSGKDFVSSLRLFLEKFRLPGEAQKIDRLMEKFASRYCDCNPSAGLFASADTAYVLAYSIIMLTTDLHSSQVKSKMTKEQYINMNRGINNNTDLPPEFLSAIYDDISKNEIKMKAGASKLLKSTNASANSANDRQRKALANLELEAMSQTARALMENASNSDVNFVPAQHQHHVRPMFKICWTPCLAAFSVGLQASNDIEELNHCLRGFRLGIRAACVLRSELERNAYIQALARFTLLTAKNSLGEMKEKNIEAIKLLLQVGDEDGEYLDKNWIDVFKCISQLELAQLIGTGLGSGAKQDDQSSRQYVMKSTGGALDERKLQTLQDALGGTSSQAVVVAVDRIFYSSSRLGGDAIVHFVQALCDVSKEELALPTAPRMYLFGKIVEVAFYNLSRIRLEWQRIWKVLSEQFNVAGCNTNEAVSHFSVDALRQLAIKFLERGELPNFRFQKDFLRPFEVIMAKNRNPQTRDLVVACCANLVGSHRERLKSGWQNLFSVWTLAANDSQIDIVESAFNTAQQVVAEQFKTDFLSALDAFPSVLKCLSEFACNPNLPDMSMEAIRLIRLCAEYVSKNQQKIIDSPWEDPYNVANVSGDQKVWLRGWFLIFFELSCIINRCKLDVRTRSLTVMFEIMKNHGGDFRVEWWRDLFNIVFRIFDHAKFDEQRNDKKEWLMTTCNHALYAIVDVFTMYFDHLSTLLLPQIYEQFTVCIQQQDDMLARSTVDCLETLILLNGEKFTDEMWDSTLDLLWRLFEVTQPKLYGLFRMAKLKRPNAMQANGVPNNNHQPHNT</sequence>
<dbReference type="InterPro" id="IPR032691">
    <property type="entry name" value="Mon2/Sec7/BIG1-like_HUS"/>
</dbReference>
<dbReference type="SUPFAM" id="SSF48425">
    <property type="entry name" value="Sec7 domain"/>
    <property type="match status" value="1"/>
</dbReference>